<protein>
    <recommendedName>
        <fullName evidence="1">Immunity protein 52 domain-containing protein</fullName>
    </recommendedName>
</protein>
<accession>A0A375J3L5</accession>
<feature type="domain" description="Immunity protein 52" evidence="1">
    <location>
        <begin position="27"/>
        <end position="237"/>
    </location>
</feature>
<dbReference type="EMBL" id="OVTA01000017">
    <property type="protein sequence ID" value="SPR98256.1"/>
    <property type="molecule type" value="Genomic_DNA"/>
</dbReference>
<name>A0A375J3L5_9BURK</name>
<evidence type="ECO:0000313" key="2">
    <source>
        <dbReference type="EMBL" id="SPR98256.1"/>
    </source>
</evidence>
<proteinExistence type="predicted"/>
<organism evidence="2 3">
    <name type="scientific">Cupriavidus taiwanensis</name>
    <dbReference type="NCBI Taxonomy" id="164546"/>
    <lineage>
        <taxon>Bacteria</taxon>
        <taxon>Pseudomonadati</taxon>
        <taxon>Pseudomonadota</taxon>
        <taxon>Betaproteobacteria</taxon>
        <taxon>Burkholderiales</taxon>
        <taxon>Burkholderiaceae</taxon>
        <taxon>Cupriavidus</taxon>
    </lineage>
</organism>
<dbReference type="Pfam" id="PF15579">
    <property type="entry name" value="Imm52"/>
    <property type="match status" value="1"/>
</dbReference>
<evidence type="ECO:0000313" key="3">
    <source>
        <dbReference type="Proteomes" id="UP000256805"/>
    </source>
</evidence>
<gene>
    <name evidence="2" type="ORF">CBM2634_A240078</name>
</gene>
<sequence>MSHEIHLQFRTPPERGRLDFEDHLAMVQRFTQILGAEDALLGESAWYLCGDTKDDSYRYPVFRGDGPATAALAVLNQEVDWDDVMKSFALWNGQLEITKGASISYYFDRTDGAASAWSLALVSKPPSSRLGAWTRVAKVISEAVKIWRPLLATVDTRNYEGVFPDRPGVGWMIYLPTILTEHQVPEARALIGVEDEGNQQMGTIVVSVTDGPFSGTDPEHVRSANAIEVRLVDQDLLPRYVDL</sequence>
<evidence type="ECO:0000259" key="1">
    <source>
        <dbReference type="Pfam" id="PF15579"/>
    </source>
</evidence>
<dbReference type="AlphaFoldDB" id="A0A375J3L5"/>
<reference evidence="2 3" key="1">
    <citation type="submission" date="2018-01" db="EMBL/GenBank/DDBJ databases">
        <authorList>
            <person name="Gaut B.S."/>
            <person name="Morton B.R."/>
            <person name="Clegg M.T."/>
            <person name="Duvall M.R."/>
        </authorList>
    </citation>
    <scope>NUCLEOTIDE SEQUENCE [LARGE SCALE GENOMIC DNA]</scope>
    <source>
        <strain evidence="2">Cupriavidus taiwanensis cmp 52</strain>
    </source>
</reference>
<dbReference type="Proteomes" id="UP000256805">
    <property type="component" value="Unassembled WGS sequence"/>
</dbReference>
<dbReference type="InterPro" id="IPR028969">
    <property type="entry name" value="Imm52"/>
</dbReference>